<dbReference type="InterPro" id="IPR013785">
    <property type="entry name" value="Aldolase_TIM"/>
</dbReference>
<comment type="subunit">
    <text evidence="3">Homotrimer.</text>
</comment>
<dbReference type="OrthoDB" id="9802667at2"/>
<accession>A0A1I7N257</accession>
<evidence type="ECO:0000313" key="6">
    <source>
        <dbReference type="EMBL" id="SFV28749.1"/>
    </source>
</evidence>
<keyword evidence="4" id="KW-0456">Lyase</keyword>
<dbReference type="CDD" id="cd00452">
    <property type="entry name" value="KDPG_aldolase"/>
    <property type="match status" value="1"/>
</dbReference>
<protein>
    <submittedName>
        <fullName evidence="6">2-dehydro-3-deoxyphosphogluconate aldolase / (4S)-4-hydroxy-2-oxoglutarate aldolase</fullName>
    </submittedName>
</protein>
<evidence type="ECO:0000256" key="3">
    <source>
        <dbReference type="ARBA" id="ARBA00011233"/>
    </source>
</evidence>
<comment type="pathway">
    <text evidence="1">Carbohydrate acid metabolism.</text>
</comment>
<dbReference type="RefSeq" id="WP_092456996.1">
    <property type="nucleotide sequence ID" value="NZ_FPCJ01000001.1"/>
</dbReference>
<evidence type="ECO:0000256" key="5">
    <source>
        <dbReference type="ARBA" id="ARBA00023277"/>
    </source>
</evidence>
<gene>
    <name evidence="6" type="ORF">SAMN05660895_0400</name>
</gene>
<dbReference type="AlphaFoldDB" id="A0A1I7N257"/>
<dbReference type="STRING" id="1393122.SAMN05660895_0400"/>
<evidence type="ECO:0000313" key="7">
    <source>
        <dbReference type="Proteomes" id="UP000199537"/>
    </source>
</evidence>
<dbReference type="SUPFAM" id="SSF51569">
    <property type="entry name" value="Aldolase"/>
    <property type="match status" value="1"/>
</dbReference>
<dbReference type="PANTHER" id="PTHR30246:SF1">
    <property type="entry name" value="2-DEHYDRO-3-DEOXY-6-PHOSPHOGALACTONATE ALDOLASE-RELATED"/>
    <property type="match status" value="1"/>
</dbReference>
<comment type="similarity">
    <text evidence="2">Belongs to the KHG/KDPG aldolase family.</text>
</comment>
<sequence>MANRQQITEHILRQGILPLYFHADEAVSTEVLRAIYRAGIRAVEYTNRGETAFRNFRTLITIRNQEMPDMWLGVGTIKQLKEAEQYVAAGADFLVSPGYLPEVAGFAIGHDLLYAPGCMTPTEIMAAENQGLQLIKLFPGSLLGPEFVSSIRDIFPKLWFMPTGGVDTTKENLERWFKAGVCAVGMGSKLISKKLMEQRDYATIEKLTREVLQTIHDIKNQQS</sequence>
<dbReference type="PANTHER" id="PTHR30246">
    <property type="entry name" value="2-KETO-3-DEOXY-6-PHOSPHOGLUCONATE ALDOLASE"/>
    <property type="match status" value="1"/>
</dbReference>
<reference evidence="7" key="1">
    <citation type="submission" date="2016-10" db="EMBL/GenBank/DDBJ databases">
        <authorList>
            <person name="Varghese N."/>
            <person name="Submissions S."/>
        </authorList>
    </citation>
    <scope>NUCLEOTIDE SEQUENCE [LARGE SCALE GENOMIC DNA]</scope>
    <source>
        <strain evidence="7">DSM 14807</strain>
    </source>
</reference>
<evidence type="ECO:0000256" key="2">
    <source>
        <dbReference type="ARBA" id="ARBA00006906"/>
    </source>
</evidence>
<dbReference type="GO" id="GO:0016829">
    <property type="term" value="F:lyase activity"/>
    <property type="evidence" value="ECO:0007669"/>
    <property type="project" value="UniProtKB-KW"/>
</dbReference>
<evidence type="ECO:0000256" key="1">
    <source>
        <dbReference type="ARBA" id="ARBA00004761"/>
    </source>
</evidence>
<dbReference type="Proteomes" id="UP000199537">
    <property type="component" value="Unassembled WGS sequence"/>
</dbReference>
<evidence type="ECO:0000256" key="4">
    <source>
        <dbReference type="ARBA" id="ARBA00023239"/>
    </source>
</evidence>
<dbReference type="EMBL" id="FPCJ01000001">
    <property type="protein sequence ID" value="SFV28749.1"/>
    <property type="molecule type" value="Genomic_DNA"/>
</dbReference>
<name>A0A1I7N257_9BACT</name>
<keyword evidence="5" id="KW-0119">Carbohydrate metabolism</keyword>
<proteinExistence type="inferred from homology"/>
<dbReference type="InterPro" id="IPR000887">
    <property type="entry name" value="Aldlse_KDPG_KHG"/>
</dbReference>
<dbReference type="Gene3D" id="3.20.20.70">
    <property type="entry name" value="Aldolase class I"/>
    <property type="match status" value="1"/>
</dbReference>
<dbReference type="Pfam" id="PF01081">
    <property type="entry name" value="Aldolase"/>
    <property type="match status" value="1"/>
</dbReference>
<keyword evidence="7" id="KW-1185">Reference proteome</keyword>
<organism evidence="6 7">
    <name type="scientific">Thermoflavifilum thermophilum</name>
    <dbReference type="NCBI Taxonomy" id="1393122"/>
    <lineage>
        <taxon>Bacteria</taxon>
        <taxon>Pseudomonadati</taxon>
        <taxon>Bacteroidota</taxon>
        <taxon>Chitinophagia</taxon>
        <taxon>Chitinophagales</taxon>
        <taxon>Chitinophagaceae</taxon>
        <taxon>Thermoflavifilum</taxon>
    </lineage>
</organism>